<dbReference type="AlphaFoldDB" id="A0A6A6ZSI2"/>
<evidence type="ECO:0000256" key="1">
    <source>
        <dbReference type="ARBA" id="ARBA00010165"/>
    </source>
</evidence>
<dbReference type="Proteomes" id="UP000799424">
    <property type="component" value="Unassembled WGS sequence"/>
</dbReference>
<comment type="similarity">
    <text evidence="1">Belongs to the methylthioribose kinase family.</text>
</comment>
<keyword evidence="5" id="KW-0067">ATP-binding</keyword>
<organism evidence="7 8">
    <name type="scientific">Ophiobolus disseminans</name>
    <dbReference type="NCBI Taxonomy" id="1469910"/>
    <lineage>
        <taxon>Eukaryota</taxon>
        <taxon>Fungi</taxon>
        <taxon>Dikarya</taxon>
        <taxon>Ascomycota</taxon>
        <taxon>Pezizomycotina</taxon>
        <taxon>Dothideomycetes</taxon>
        <taxon>Pleosporomycetidae</taxon>
        <taxon>Pleosporales</taxon>
        <taxon>Pleosporineae</taxon>
        <taxon>Phaeosphaeriaceae</taxon>
        <taxon>Ophiobolus</taxon>
    </lineage>
</organism>
<keyword evidence="3" id="KW-0547">Nucleotide-binding</keyword>
<dbReference type="OrthoDB" id="25129at2759"/>
<dbReference type="Gene3D" id="3.30.200.20">
    <property type="entry name" value="Phosphorylase Kinase, domain 1"/>
    <property type="match status" value="1"/>
</dbReference>
<evidence type="ECO:0000259" key="6">
    <source>
        <dbReference type="Pfam" id="PF01636"/>
    </source>
</evidence>
<dbReference type="PANTHER" id="PTHR34273:SF2">
    <property type="entry name" value="METHYLTHIORIBOSE KINASE"/>
    <property type="match status" value="1"/>
</dbReference>
<evidence type="ECO:0000313" key="8">
    <source>
        <dbReference type="Proteomes" id="UP000799424"/>
    </source>
</evidence>
<dbReference type="InterPro" id="IPR011009">
    <property type="entry name" value="Kinase-like_dom_sf"/>
</dbReference>
<gene>
    <name evidence="7" type="ORF">CC86DRAFT_384298</name>
</gene>
<dbReference type="Gene3D" id="3.90.1200.10">
    <property type="match status" value="1"/>
</dbReference>
<accession>A0A6A6ZSI2</accession>
<name>A0A6A6ZSI2_9PLEO</name>
<sequence>MSQENHGQQLPDLTTAEGLLKYLSHGADAKIQCLGGGTANYLYRVEDVRTGEVSVYKHAAPYLSSNKIFLFDQARMHYEARILQKISQLQNGTARFTKAVRLLDYDVEAKLLHIEDAGPRTLKAAYTHPSLSISAIANDLAKWLATLHSTSTDFSLSLKEGECGEKGNNPIAVSIYRHSYQNLHTALEKYGHDVSLAHRINSEFGTLLETENECVCHGDFWPGNVLVRLSPRDGQYPVQLTIVDWEMSRRGTSATDVGQFAAEAFLLDRFRGERGLRKAFLDAYIRNRGGGREWVIRMAVHWAVHIAFWPTRVDWTDHAGTQELVNIGVGVLRAALEGDWEGMNGSVLFEGVGVAWGEAFMRD</sequence>
<keyword evidence="4 7" id="KW-0418">Kinase</keyword>
<dbReference type="GO" id="GO:0016301">
    <property type="term" value="F:kinase activity"/>
    <property type="evidence" value="ECO:0007669"/>
    <property type="project" value="UniProtKB-KW"/>
</dbReference>
<feature type="domain" description="Aminoglycoside phosphotransferase" evidence="6">
    <location>
        <begin position="73"/>
        <end position="294"/>
    </location>
</feature>
<dbReference type="SUPFAM" id="SSF56112">
    <property type="entry name" value="Protein kinase-like (PK-like)"/>
    <property type="match status" value="1"/>
</dbReference>
<dbReference type="InterPro" id="IPR002575">
    <property type="entry name" value="Aminoglycoside_PTrfase"/>
</dbReference>
<dbReference type="PANTHER" id="PTHR34273">
    <property type="entry name" value="METHYLTHIORIBOSE KINASE"/>
    <property type="match status" value="1"/>
</dbReference>
<protein>
    <submittedName>
        <fullName evidence="7">Kinase-like protein</fullName>
    </submittedName>
</protein>
<evidence type="ECO:0000256" key="4">
    <source>
        <dbReference type="ARBA" id="ARBA00022777"/>
    </source>
</evidence>
<evidence type="ECO:0000256" key="3">
    <source>
        <dbReference type="ARBA" id="ARBA00022741"/>
    </source>
</evidence>
<evidence type="ECO:0000313" key="7">
    <source>
        <dbReference type="EMBL" id="KAF2823743.1"/>
    </source>
</evidence>
<evidence type="ECO:0000256" key="5">
    <source>
        <dbReference type="ARBA" id="ARBA00022840"/>
    </source>
</evidence>
<keyword evidence="2" id="KW-0808">Transferase</keyword>
<reference evidence="7" key="1">
    <citation type="journal article" date="2020" name="Stud. Mycol.">
        <title>101 Dothideomycetes genomes: a test case for predicting lifestyles and emergence of pathogens.</title>
        <authorList>
            <person name="Haridas S."/>
            <person name="Albert R."/>
            <person name="Binder M."/>
            <person name="Bloem J."/>
            <person name="Labutti K."/>
            <person name="Salamov A."/>
            <person name="Andreopoulos B."/>
            <person name="Baker S."/>
            <person name="Barry K."/>
            <person name="Bills G."/>
            <person name="Bluhm B."/>
            <person name="Cannon C."/>
            <person name="Castanera R."/>
            <person name="Culley D."/>
            <person name="Daum C."/>
            <person name="Ezra D."/>
            <person name="Gonzalez J."/>
            <person name="Henrissat B."/>
            <person name="Kuo A."/>
            <person name="Liang C."/>
            <person name="Lipzen A."/>
            <person name="Lutzoni F."/>
            <person name="Magnuson J."/>
            <person name="Mondo S."/>
            <person name="Nolan M."/>
            <person name="Ohm R."/>
            <person name="Pangilinan J."/>
            <person name="Park H.-J."/>
            <person name="Ramirez L."/>
            <person name="Alfaro M."/>
            <person name="Sun H."/>
            <person name="Tritt A."/>
            <person name="Yoshinaga Y."/>
            <person name="Zwiers L.-H."/>
            <person name="Turgeon B."/>
            <person name="Goodwin S."/>
            <person name="Spatafora J."/>
            <person name="Crous P."/>
            <person name="Grigoriev I."/>
        </authorList>
    </citation>
    <scope>NUCLEOTIDE SEQUENCE</scope>
    <source>
        <strain evidence="7">CBS 113818</strain>
    </source>
</reference>
<proteinExistence type="inferred from homology"/>
<evidence type="ECO:0000256" key="2">
    <source>
        <dbReference type="ARBA" id="ARBA00022679"/>
    </source>
</evidence>
<dbReference type="EMBL" id="MU006231">
    <property type="protein sequence ID" value="KAF2823743.1"/>
    <property type="molecule type" value="Genomic_DNA"/>
</dbReference>
<dbReference type="Pfam" id="PF01636">
    <property type="entry name" value="APH"/>
    <property type="match status" value="1"/>
</dbReference>
<keyword evidence="8" id="KW-1185">Reference proteome</keyword>
<dbReference type="GO" id="GO:0005524">
    <property type="term" value="F:ATP binding"/>
    <property type="evidence" value="ECO:0007669"/>
    <property type="project" value="UniProtKB-KW"/>
</dbReference>